<feature type="chain" id="PRO_5010373013" evidence="6">
    <location>
        <begin position="30"/>
        <end position="417"/>
    </location>
</feature>
<keyword evidence="2 4" id="KW-0479">Metal-binding</keyword>
<evidence type="ECO:0000313" key="9">
    <source>
        <dbReference type="Proteomes" id="UP000179797"/>
    </source>
</evidence>
<reference evidence="8 9" key="1">
    <citation type="journal article" date="2012" name="Int. J. Syst. Evol. Microbiol.">
        <title>Flammeovirga pacifica sp. nov., isolated from deep-sea sediment.</title>
        <authorList>
            <person name="Xu H."/>
            <person name="Fu Y."/>
            <person name="Yang N."/>
            <person name="Ding Z."/>
            <person name="Lai Q."/>
            <person name="Zeng R."/>
        </authorList>
    </citation>
    <scope>NUCLEOTIDE SEQUENCE [LARGE SCALE GENOMIC DNA]</scope>
    <source>
        <strain evidence="9">DSM 24597 / LMG 26175 / WPAGA1</strain>
    </source>
</reference>
<keyword evidence="3 4" id="KW-0408">Iron</keyword>
<dbReference type="EMBL" id="JRYR02000001">
    <property type="protein sequence ID" value="OHX66569.1"/>
    <property type="molecule type" value="Genomic_DNA"/>
</dbReference>
<comment type="caution">
    <text evidence="8">The sequence shown here is derived from an EMBL/GenBank/DDBJ whole genome shotgun (WGS) entry which is preliminary data.</text>
</comment>
<feature type="transmembrane region" description="Helical" evidence="5">
    <location>
        <begin position="210"/>
        <end position="234"/>
    </location>
</feature>
<organism evidence="8 9">
    <name type="scientific">Flammeovirga pacifica</name>
    <dbReference type="NCBI Taxonomy" id="915059"/>
    <lineage>
        <taxon>Bacteria</taxon>
        <taxon>Pseudomonadati</taxon>
        <taxon>Bacteroidota</taxon>
        <taxon>Cytophagia</taxon>
        <taxon>Cytophagales</taxon>
        <taxon>Flammeovirgaceae</taxon>
        <taxon>Flammeovirga</taxon>
    </lineage>
</organism>
<feature type="transmembrane region" description="Helical" evidence="5">
    <location>
        <begin position="162"/>
        <end position="189"/>
    </location>
</feature>
<dbReference type="OrthoDB" id="9782196at2"/>
<evidence type="ECO:0000256" key="3">
    <source>
        <dbReference type="ARBA" id="ARBA00023004"/>
    </source>
</evidence>
<evidence type="ECO:0000256" key="5">
    <source>
        <dbReference type="SAM" id="Phobius"/>
    </source>
</evidence>
<dbReference type="InterPro" id="IPR036280">
    <property type="entry name" value="Multihaem_cyt_sf"/>
</dbReference>
<sequence length="417" mass="45714">MSIGRSVLRLRSTLVVVCGLLLASTMVFGQGDGIPTDETSISAGMELFDGNCSSCHQIHEKGIAPALKNVYERRDVKWLTKFIKHPGKTIESGDAYAVALYEEFKPTIMPNQDLSDEEILQVLAYVKDATIKGPAKPAAEAAAASTGAEAGTPQGMVVSSNLLVGVIIGLLVLLGIVLIVLVILANVLTQYLRQQKGLEAEDEAYINEKFSLAAIFRSQVFVGLASFVFVIVVAKVTVDALFAVGIQQGYAPEQPINFSHKLHAGYYEIDCKYCHTGVEKSKNANIPSANICMNCHNSIRQNSPEIQKIYAAVENDQPIQWVRVHNLPDLAYFNHSQHVKVGGVECQTCHGEIEKMEVVQQHSLLTMGWCIDCHRKTDVNAKGNAYYDKMVEMHDATSKEPMKVKDIGGLECAKCHY</sequence>
<dbReference type="InterPro" id="IPR036909">
    <property type="entry name" value="Cyt_c-like_dom_sf"/>
</dbReference>
<dbReference type="SUPFAM" id="SSF48695">
    <property type="entry name" value="Multiheme cytochromes"/>
    <property type="match status" value="1"/>
</dbReference>
<feature type="domain" description="Cytochrome c" evidence="7">
    <location>
        <begin position="39"/>
        <end position="130"/>
    </location>
</feature>
<keyword evidence="1 4" id="KW-0349">Heme</keyword>
<evidence type="ECO:0000259" key="7">
    <source>
        <dbReference type="PROSITE" id="PS51007"/>
    </source>
</evidence>
<dbReference type="PROSITE" id="PS51007">
    <property type="entry name" value="CYTC"/>
    <property type="match status" value="1"/>
</dbReference>
<dbReference type="STRING" id="915059.NH26_09465"/>
<evidence type="ECO:0000256" key="4">
    <source>
        <dbReference type="PROSITE-ProRule" id="PRU00433"/>
    </source>
</evidence>
<evidence type="ECO:0000256" key="6">
    <source>
        <dbReference type="SAM" id="SignalP"/>
    </source>
</evidence>
<dbReference type="CDD" id="cd08168">
    <property type="entry name" value="Cytochrom_C3"/>
    <property type="match status" value="1"/>
</dbReference>
<feature type="signal peptide" evidence="6">
    <location>
        <begin position="1"/>
        <end position="29"/>
    </location>
</feature>
<dbReference type="GO" id="GO:0046872">
    <property type="term" value="F:metal ion binding"/>
    <property type="evidence" value="ECO:0007669"/>
    <property type="project" value="UniProtKB-KW"/>
</dbReference>
<dbReference type="GO" id="GO:0009055">
    <property type="term" value="F:electron transfer activity"/>
    <property type="evidence" value="ECO:0007669"/>
    <property type="project" value="InterPro"/>
</dbReference>
<name>A0A1S1YZY2_FLAPC</name>
<accession>A0A1S1YZY2</accession>
<keyword evidence="9" id="KW-1185">Reference proteome</keyword>
<evidence type="ECO:0000256" key="1">
    <source>
        <dbReference type="ARBA" id="ARBA00022617"/>
    </source>
</evidence>
<dbReference type="Proteomes" id="UP000179797">
    <property type="component" value="Unassembled WGS sequence"/>
</dbReference>
<dbReference type="InterPro" id="IPR029467">
    <property type="entry name" value="Cyt_c7-like"/>
</dbReference>
<dbReference type="Pfam" id="PF00034">
    <property type="entry name" value="Cytochrom_C"/>
    <property type="match status" value="1"/>
</dbReference>
<dbReference type="Gene3D" id="3.90.10.10">
    <property type="entry name" value="Cytochrome C3"/>
    <property type="match status" value="2"/>
</dbReference>
<keyword evidence="5" id="KW-0472">Membrane</keyword>
<proteinExistence type="predicted"/>
<keyword evidence="6" id="KW-0732">Signal</keyword>
<keyword evidence="5" id="KW-0812">Transmembrane</keyword>
<dbReference type="Gene3D" id="1.10.760.10">
    <property type="entry name" value="Cytochrome c-like domain"/>
    <property type="match status" value="1"/>
</dbReference>
<dbReference type="PANTHER" id="PTHR39425">
    <property type="entry name" value="LIPOPROTEIN CYTOCHROME C"/>
    <property type="match status" value="1"/>
</dbReference>
<dbReference type="AlphaFoldDB" id="A0A1S1YZY2"/>
<dbReference type="Pfam" id="PF14522">
    <property type="entry name" value="Cytochrome_C7"/>
    <property type="match status" value="1"/>
</dbReference>
<dbReference type="InterPro" id="IPR009056">
    <property type="entry name" value="Cyt_c-like_dom"/>
</dbReference>
<keyword evidence="5" id="KW-1133">Transmembrane helix</keyword>
<gene>
    <name evidence="8" type="ORF">NH26_09465</name>
</gene>
<evidence type="ECO:0000313" key="8">
    <source>
        <dbReference type="EMBL" id="OHX66569.1"/>
    </source>
</evidence>
<dbReference type="PANTHER" id="PTHR39425:SF1">
    <property type="entry name" value="CYTOCHROME C7-LIKE DOMAIN-CONTAINING PROTEIN"/>
    <property type="match status" value="1"/>
</dbReference>
<protein>
    <submittedName>
        <fullName evidence="8">Cytochrome C</fullName>
    </submittedName>
</protein>
<dbReference type="SUPFAM" id="SSF46626">
    <property type="entry name" value="Cytochrome c"/>
    <property type="match status" value="1"/>
</dbReference>
<dbReference type="GO" id="GO:0020037">
    <property type="term" value="F:heme binding"/>
    <property type="evidence" value="ECO:0007669"/>
    <property type="project" value="InterPro"/>
</dbReference>
<evidence type="ECO:0000256" key="2">
    <source>
        <dbReference type="ARBA" id="ARBA00022723"/>
    </source>
</evidence>